<protein>
    <submittedName>
        <fullName evidence="2">Uncharacterized protein</fullName>
    </submittedName>
</protein>
<evidence type="ECO:0000313" key="3">
    <source>
        <dbReference type="Proteomes" id="UP001172217"/>
    </source>
</evidence>
<proteinExistence type="predicted"/>
<name>A0ABT8NTZ8_9BURK</name>
<dbReference type="EMBL" id="JAUJQL010000009">
    <property type="protein sequence ID" value="MDN7524888.1"/>
    <property type="molecule type" value="Genomic_DNA"/>
</dbReference>
<evidence type="ECO:0000313" key="2">
    <source>
        <dbReference type="EMBL" id="MDN7524888.1"/>
    </source>
</evidence>
<keyword evidence="3" id="KW-1185">Reference proteome</keyword>
<comment type="caution">
    <text evidence="2">The sequence shown here is derived from an EMBL/GenBank/DDBJ whole genome shotgun (WGS) entry which is preliminary data.</text>
</comment>
<organism evidence="2 3">
    <name type="scientific">Burkholderia orbicola</name>
    <dbReference type="NCBI Taxonomy" id="2978683"/>
    <lineage>
        <taxon>Bacteria</taxon>
        <taxon>Pseudomonadati</taxon>
        <taxon>Pseudomonadota</taxon>
        <taxon>Betaproteobacteria</taxon>
        <taxon>Burkholderiales</taxon>
        <taxon>Burkholderiaceae</taxon>
        <taxon>Burkholderia</taxon>
        <taxon>Burkholderia cepacia complex</taxon>
    </lineage>
</organism>
<reference evidence="2" key="1">
    <citation type="submission" date="2023-07" db="EMBL/GenBank/DDBJ databases">
        <title>A collection of bacterial strains from the Burkholderia cepacia Research Laboratory and Repository.</title>
        <authorList>
            <person name="Lipuma J."/>
            <person name="Spilker T."/>
            <person name="Caverly L."/>
        </authorList>
    </citation>
    <scope>NUCLEOTIDE SEQUENCE</scope>
    <source>
        <strain evidence="2">AU45194</strain>
    </source>
</reference>
<dbReference type="Proteomes" id="UP001172217">
    <property type="component" value="Unassembled WGS sequence"/>
</dbReference>
<dbReference type="RefSeq" id="WP_166488159.1">
    <property type="nucleotide sequence ID" value="NZ_JAUJQA010000003.1"/>
</dbReference>
<evidence type="ECO:0000256" key="1">
    <source>
        <dbReference type="SAM" id="MobiDB-lite"/>
    </source>
</evidence>
<feature type="region of interest" description="Disordered" evidence="1">
    <location>
        <begin position="82"/>
        <end position="106"/>
    </location>
</feature>
<gene>
    <name evidence="2" type="ORF">QZM70_18255</name>
</gene>
<sequence>MKNAAATIQSSTECVGSRDMAKWVVRKARRVPDFERSMVPIPVVIGKSRDGIDCHKVAMTIIRDPPQFVLIVRPACATPIRPTDGARAIKGVQGDDRTGSRVSGVG</sequence>
<accession>A0ABT8NTZ8</accession>